<dbReference type="OrthoDB" id="4319383at2"/>
<reference evidence="2 3" key="1">
    <citation type="submission" date="2016-10" db="EMBL/GenBank/DDBJ databases">
        <authorList>
            <person name="de Groot N.N."/>
        </authorList>
    </citation>
    <scope>NUCLEOTIDE SEQUENCE [LARGE SCALE GENOMIC DNA]</scope>
    <source>
        <strain evidence="2 3">CGMCC 4.5727</strain>
    </source>
</reference>
<name>A0A1G8UZ44_9ACTN</name>
<keyword evidence="3" id="KW-1185">Reference proteome</keyword>
<dbReference type="Proteomes" id="UP000199155">
    <property type="component" value="Unassembled WGS sequence"/>
</dbReference>
<keyword evidence="1" id="KW-1133">Transmembrane helix</keyword>
<proteinExistence type="predicted"/>
<dbReference type="EMBL" id="FNFF01000001">
    <property type="protein sequence ID" value="SDJ58864.1"/>
    <property type="molecule type" value="Genomic_DNA"/>
</dbReference>
<sequence length="66" mass="7269">MKDLLQFLGVVLLFQGTGAVVYELFGWVRWGLIQQLGFFDGWELYAGITVLVLAVALFAAAESTKS</sequence>
<evidence type="ECO:0000313" key="3">
    <source>
        <dbReference type="Proteomes" id="UP000199155"/>
    </source>
</evidence>
<evidence type="ECO:0000256" key="1">
    <source>
        <dbReference type="SAM" id="Phobius"/>
    </source>
</evidence>
<organism evidence="2 3">
    <name type="scientific">Streptomyces indicus</name>
    <dbReference type="NCBI Taxonomy" id="417292"/>
    <lineage>
        <taxon>Bacteria</taxon>
        <taxon>Bacillati</taxon>
        <taxon>Actinomycetota</taxon>
        <taxon>Actinomycetes</taxon>
        <taxon>Kitasatosporales</taxon>
        <taxon>Streptomycetaceae</taxon>
        <taxon>Streptomyces</taxon>
    </lineage>
</organism>
<accession>A0A1G8UZ44</accession>
<protein>
    <submittedName>
        <fullName evidence="2">Uncharacterized protein</fullName>
    </submittedName>
</protein>
<keyword evidence="1" id="KW-0812">Transmembrane</keyword>
<feature type="transmembrane region" description="Helical" evidence="1">
    <location>
        <begin position="42"/>
        <end position="61"/>
    </location>
</feature>
<gene>
    <name evidence="2" type="ORF">SAMN05421806_1011142</name>
</gene>
<dbReference type="STRING" id="417292.SAMN05421806_1011142"/>
<keyword evidence="1" id="KW-0472">Membrane</keyword>
<evidence type="ECO:0000313" key="2">
    <source>
        <dbReference type="EMBL" id="SDJ58864.1"/>
    </source>
</evidence>
<dbReference type="RefSeq" id="WP_093607492.1">
    <property type="nucleotide sequence ID" value="NZ_FNFF01000001.1"/>
</dbReference>
<dbReference type="AlphaFoldDB" id="A0A1G8UZ44"/>